<keyword evidence="5" id="KW-1185">Reference proteome</keyword>
<dbReference type="PRINTS" id="PR00081">
    <property type="entry name" value="GDHRDH"/>
</dbReference>
<protein>
    <submittedName>
        <fullName evidence="4">LRA5 protein</fullName>
    </submittedName>
</protein>
<dbReference type="EMBL" id="CAJNDS010002130">
    <property type="protein sequence ID" value="CAE7343770.1"/>
    <property type="molecule type" value="Genomic_DNA"/>
</dbReference>
<evidence type="ECO:0000313" key="5">
    <source>
        <dbReference type="Proteomes" id="UP000604046"/>
    </source>
</evidence>
<dbReference type="OrthoDB" id="1274115at2759"/>
<comment type="caution">
    <text evidence="4">The sequence shown here is derived from an EMBL/GenBank/DDBJ whole genome shotgun (WGS) entry which is preliminary data.</text>
</comment>
<dbReference type="GO" id="GO:0016491">
    <property type="term" value="F:oxidoreductase activity"/>
    <property type="evidence" value="ECO:0007669"/>
    <property type="project" value="UniProtKB-KW"/>
</dbReference>
<dbReference type="InterPro" id="IPR002347">
    <property type="entry name" value="SDR_fam"/>
</dbReference>
<evidence type="ECO:0000256" key="3">
    <source>
        <dbReference type="RuleBase" id="RU000363"/>
    </source>
</evidence>
<dbReference type="Gene3D" id="3.40.50.720">
    <property type="entry name" value="NAD(P)-binding Rossmann-like Domain"/>
    <property type="match status" value="1"/>
</dbReference>
<comment type="similarity">
    <text evidence="1 3">Belongs to the short-chain dehydrogenases/reductases (SDR) family.</text>
</comment>
<evidence type="ECO:0000256" key="1">
    <source>
        <dbReference type="ARBA" id="ARBA00006484"/>
    </source>
</evidence>
<organism evidence="4 5">
    <name type="scientific">Symbiodinium natans</name>
    <dbReference type="NCBI Taxonomy" id="878477"/>
    <lineage>
        <taxon>Eukaryota</taxon>
        <taxon>Sar</taxon>
        <taxon>Alveolata</taxon>
        <taxon>Dinophyceae</taxon>
        <taxon>Suessiales</taxon>
        <taxon>Symbiodiniaceae</taxon>
        <taxon>Symbiodinium</taxon>
    </lineage>
</organism>
<dbReference type="InterPro" id="IPR036291">
    <property type="entry name" value="NAD(P)-bd_dom_sf"/>
</dbReference>
<reference evidence="4" key="1">
    <citation type="submission" date="2021-02" db="EMBL/GenBank/DDBJ databases">
        <authorList>
            <person name="Dougan E. K."/>
            <person name="Rhodes N."/>
            <person name="Thang M."/>
            <person name="Chan C."/>
        </authorList>
    </citation>
    <scope>NUCLEOTIDE SEQUENCE</scope>
</reference>
<dbReference type="PROSITE" id="PS00061">
    <property type="entry name" value="ADH_SHORT"/>
    <property type="match status" value="1"/>
</dbReference>
<keyword evidence="2" id="KW-0560">Oxidoreductase</keyword>
<dbReference type="PANTHER" id="PTHR24321">
    <property type="entry name" value="DEHYDROGENASES, SHORT CHAIN"/>
    <property type="match status" value="1"/>
</dbReference>
<dbReference type="PANTHER" id="PTHR24321:SF8">
    <property type="entry name" value="ESTRADIOL 17-BETA-DEHYDROGENASE 8-RELATED"/>
    <property type="match status" value="1"/>
</dbReference>
<dbReference type="InterPro" id="IPR020904">
    <property type="entry name" value="Sc_DH/Rdtase_CS"/>
</dbReference>
<proteinExistence type="inferred from homology"/>
<dbReference type="FunFam" id="3.40.50.720:FF:000084">
    <property type="entry name" value="Short-chain dehydrogenase reductase"/>
    <property type="match status" value="1"/>
</dbReference>
<gene>
    <name evidence="4" type="primary">LRA5</name>
    <name evidence="4" type="ORF">SNAT2548_LOCUS18009</name>
</gene>
<name>A0A812P3J3_9DINO</name>
<dbReference type="Pfam" id="PF00106">
    <property type="entry name" value="adh_short"/>
    <property type="match status" value="1"/>
</dbReference>
<evidence type="ECO:0000313" key="4">
    <source>
        <dbReference type="EMBL" id="CAE7343770.1"/>
    </source>
</evidence>
<evidence type="ECO:0000256" key="2">
    <source>
        <dbReference type="ARBA" id="ARBA00023002"/>
    </source>
</evidence>
<sequence>MPSGSPGLVLFLAYAVRDTAHHVLASPCAAVPRRFEGQVCVVTGAVQGIGAAVAARLAAEGARAVWILDKADGSDAAKGLEKATPGIKAGALQLDLAEEGQVQKAIAEVLRESGRIDVLVQGAGITGKTNVKSHEVELSDFQRVFDVNVKAIFLCSKAVLPSMLKSGYGRIVNIASISGKDGNAGMLAYSSSKAAVINLTKVMGKEYANLGKDITINCIAPAVVQTAMVDAMPKEQVKYMTDKIPMGRTGKLDEVASTILFAASQDCSFTTGFCFDASGGRTVY</sequence>
<dbReference type="SUPFAM" id="SSF51735">
    <property type="entry name" value="NAD(P)-binding Rossmann-fold domains"/>
    <property type="match status" value="1"/>
</dbReference>
<accession>A0A812P3J3</accession>
<dbReference type="AlphaFoldDB" id="A0A812P3J3"/>
<dbReference type="PRINTS" id="PR00080">
    <property type="entry name" value="SDRFAMILY"/>
</dbReference>
<dbReference type="Proteomes" id="UP000604046">
    <property type="component" value="Unassembled WGS sequence"/>
</dbReference>